<sequence>MKVTVREGTHNFKIPIPLFLGSIAIRCIPKDTISKEQKDLAIKVFKALKRDIKKYKGINIVEVKSANGEEVIISI</sequence>
<protein>
    <submittedName>
        <fullName evidence="1">Uncharacterized protein</fullName>
    </submittedName>
</protein>
<accession>A0A1I0WUH3</accession>
<name>A0A1I0WUH3_9CLOT</name>
<proteinExistence type="predicted"/>
<dbReference type="OrthoDB" id="1923060at2"/>
<evidence type="ECO:0000313" key="2">
    <source>
        <dbReference type="Proteomes" id="UP000198619"/>
    </source>
</evidence>
<dbReference type="STRING" id="84698.SAMN04488528_100638"/>
<dbReference type="AlphaFoldDB" id="A0A1I0WUH3"/>
<dbReference type="Proteomes" id="UP000198619">
    <property type="component" value="Unassembled WGS sequence"/>
</dbReference>
<dbReference type="RefSeq" id="WP_090039418.1">
    <property type="nucleotide sequence ID" value="NZ_FOKI01000006.1"/>
</dbReference>
<evidence type="ECO:0000313" key="1">
    <source>
        <dbReference type="EMBL" id="SFA91818.1"/>
    </source>
</evidence>
<keyword evidence="2" id="KW-1185">Reference proteome</keyword>
<dbReference type="EMBL" id="FOKI01000006">
    <property type="protein sequence ID" value="SFA91818.1"/>
    <property type="molecule type" value="Genomic_DNA"/>
</dbReference>
<reference evidence="1 2" key="1">
    <citation type="submission" date="2016-10" db="EMBL/GenBank/DDBJ databases">
        <authorList>
            <person name="de Groot N.N."/>
        </authorList>
    </citation>
    <scope>NUCLEOTIDE SEQUENCE [LARGE SCALE GENOMIC DNA]</scope>
    <source>
        <strain evidence="1 2">DSM 12271</strain>
    </source>
</reference>
<organism evidence="1 2">
    <name type="scientific">Clostridium frigidicarnis</name>
    <dbReference type="NCBI Taxonomy" id="84698"/>
    <lineage>
        <taxon>Bacteria</taxon>
        <taxon>Bacillati</taxon>
        <taxon>Bacillota</taxon>
        <taxon>Clostridia</taxon>
        <taxon>Eubacteriales</taxon>
        <taxon>Clostridiaceae</taxon>
        <taxon>Clostridium</taxon>
    </lineage>
</organism>
<gene>
    <name evidence="1" type="ORF">SAMN04488528_100638</name>
</gene>